<evidence type="ECO:0000256" key="3">
    <source>
        <dbReference type="HAMAP-Rule" id="MF_00023"/>
    </source>
</evidence>
<organism evidence="4 5">
    <name type="scientific">Candidatus Woesebacteria bacterium RIFCSPLOWO2_01_FULL_39_25</name>
    <dbReference type="NCBI Taxonomy" id="1802521"/>
    <lineage>
        <taxon>Bacteria</taxon>
        <taxon>Candidatus Woeseibacteriota</taxon>
    </lineage>
</organism>
<sequence>MKIINKKAKFNYILFEKFEAGVSLTGAEVKAIKTARADLSNSYVKIIRDEAYLVNANIPADGVQNYNPTRSRKLLLHRAELVSLSTKMKQKKLTLVPVKVYTKGRLVKLEIALAKAKRKFEKKESIKKKDIEREIAQQLRSRY</sequence>
<accession>A0A1F8BIX5</accession>
<dbReference type="Proteomes" id="UP000176725">
    <property type="component" value="Unassembled WGS sequence"/>
</dbReference>
<reference evidence="4 5" key="1">
    <citation type="journal article" date="2016" name="Nat. Commun.">
        <title>Thousands of microbial genomes shed light on interconnected biogeochemical processes in an aquifer system.</title>
        <authorList>
            <person name="Anantharaman K."/>
            <person name="Brown C.T."/>
            <person name="Hug L.A."/>
            <person name="Sharon I."/>
            <person name="Castelle C.J."/>
            <person name="Probst A.J."/>
            <person name="Thomas B.C."/>
            <person name="Singh A."/>
            <person name="Wilkins M.J."/>
            <person name="Karaoz U."/>
            <person name="Brodie E.L."/>
            <person name="Williams K.H."/>
            <person name="Hubbard S.S."/>
            <person name="Banfield J.F."/>
        </authorList>
    </citation>
    <scope>NUCLEOTIDE SEQUENCE [LARGE SCALE GENOMIC DNA]</scope>
</reference>
<comment type="similarity">
    <text evidence="3">Belongs to the SmpB family.</text>
</comment>
<dbReference type="GO" id="GO:0070930">
    <property type="term" value="P:trans-translation-dependent protein tagging"/>
    <property type="evidence" value="ECO:0007669"/>
    <property type="project" value="TreeGrafter"/>
</dbReference>
<dbReference type="InterPro" id="IPR000037">
    <property type="entry name" value="SsrA-bd_prot"/>
</dbReference>
<dbReference type="InterPro" id="IPR020081">
    <property type="entry name" value="SsrA-bd_prot_CS"/>
</dbReference>
<gene>
    <name evidence="3" type="primary">smpB</name>
    <name evidence="4" type="ORF">A2893_00540</name>
</gene>
<evidence type="ECO:0000313" key="5">
    <source>
        <dbReference type="Proteomes" id="UP000176725"/>
    </source>
</evidence>
<dbReference type="EMBL" id="MGHH01000014">
    <property type="protein sequence ID" value="OGM63982.1"/>
    <property type="molecule type" value="Genomic_DNA"/>
</dbReference>
<dbReference type="GO" id="GO:0003723">
    <property type="term" value="F:RNA binding"/>
    <property type="evidence" value="ECO:0007669"/>
    <property type="project" value="UniProtKB-UniRule"/>
</dbReference>
<name>A0A1F8BIX5_9BACT</name>
<dbReference type="HAMAP" id="MF_00023">
    <property type="entry name" value="SmpB"/>
    <property type="match status" value="1"/>
</dbReference>
<protein>
    <recommendedName>
        <fullName evidence="3">SsrA-binding protein</fullName>
    </recommendedName>
    <alternativeName>
        <fullName evidence="3">Small protein B</fullName>
    </alternativeName>
</protein>
<comment type="subcellular location">
    <subcellularLocation>
        <location evidence="3">Cytoplasm</location>
    </subcellularLocation>
    <text evidence="3">The tmRNA-SmpB complex associates with stalled 70S ribosomes.</text>
</comment>
<keyword evidence="2 3" id="KW-0694">RNA-binding</keyword>
<comment type="function">
    <text evidence="3">Required for rescue of stalled ribosomes mediated by trans-translation. Binds to transfer-messenger RNA (tmRNA), required for stable association of tmRNA with ribosomes. tmRNA and SmpB together mimic tRNA shape, replacing the anticodon stem-loop with SmpB. tmRNA is encoded by the ssrA gene; the 2 termini fold to resemble tRNA(Ala) and it encodes a 'tag peptide', a short internal open reading frame. During trans-translation Ala-aminoacylated tmRNA acts like a tRNA, entering the A-site of stalled ribosomes, displacing the stalled mRNA. The ribosome then switches to translate the ORF on the tmRNA; the nascent peptide is terminated with the 'tag peptide' encoded by the tmRNA and targeted for degradation. The ribosome is freed to recommence translation, which seems to be the essential function of trans-translation.</text>
</comment>
<evidence type="ECO:0000256" key="2">
    <source>
        <dbReference type="ARBA" id="ARBA00022884"/>
    </source>
</evidence>
<dbReference type="AlphaFoldDB" id="A0A1F8BIX5"/>
<dbReference type="CDD" id="cd09294">
    <property type="entry name" value="SmpB"/>
    <property type="match status" value="1"/>
</dbReference>
<dbReference type="GO" id="GO:0070929">
    <property type="term" value="P:trans-translation"/>
    <property type="evidence" value="ECO:0007669"/>
    <property type="project" value="UniProtKB-UniRule"/>
</dbReference>
<dbReference type="Gene3D" id="2.40.280.10">
    <property type="match status" value="1"/>
</dbReference>
<evidence type="ECO:0000256" key="1">
    <source>
        <dbReference type="ARBA" id="ARBA00022490"/>
    </source>
</evidence>
<dbReference type="PROSITE" id="PS01317">
    <property type="entry name" value="SSRP"/>
    <property type="match status" value="1"/>
</dbReference>
<dbReference type="Pfam" id="PF01668">
    <property type="entry name" value="SmpB"/>
    <property type="match status" value="1"/>
</dbReference>
<dbReference type="PANTHER" id="PTHR30308:SF2">
    <property type="entry name" value="SSRA-BINDING PROTEIN"/>
    <property type="match status" value="1"/>
</dbReference>
<dbReference type="PANTHER" id="PTHR30308">
    <property type="entry name" value="TMRNA-BINDING COMPONENT OF TRANS-TRANSLATION TAGGING COMPLEX"/>
    <property type="match status" value="1"/>
</dbReference>
<dbReference type="SUPFAM" id="SSF74982">
    <property type="entry name" value="Small protein B (SmpB)"/>
    <property type="match status" value="1"/>
</dbReference>
<comment type="caution">
    <text evidence="4">The sequence shown here is derived from an EMBL/GenBank/DDBJ whole genome shotgun (WGS) entry which is preliminary data.</text>
</comment>
<dbReference type="NCBIfam" id="NF003843">
    <property type="entry name" value="PRK05422.1"/>
    <property type="match status" value="1"/>
</dbReference>
<evidence type="ECO:0000313" key="4">
    <source>
        <dbReference type="EMBL" id="OGM63982.1"/>
    </source>
</evidence>
<dbReference type="GO" id="GO:0005829">
    <property type="term" value="C:cytosol"/>
    <property type="evidence" value="ECO:0007669"/>
    <property type="project" value="TreeGrafter"/>
</dbReference>
<dbReference type="InterPro" id="IPR023620">
    <property type="entry name" value="SmpB"/>
</dbReference>
<dbReference type="STRING" id="1802521.A2893_00540"/>
<dbReference type="NCBIfam" id="TIGR00086">
    <property type="entry name" value="smpB"/>
    <property type="match status" value="1"/>
</dbReference>
<keyword evidence="1 3" id="KW-0963">Cytoplasm</keyword>
<proteinExistence type="inferred from homology"/>